<dbReference type="Pfam" id="PF18911">
    <property type="entry name" value="PKD_4"/>
    <property type="match status" value="1"/>
</dbReference>
<dbReference type="PROSITE" id="PS50093">
    <property type="entry name" value="PKD"/>
    <property type="match status" value="1"/>
</dbReference>
<feature type="chain" id="PRO_5011498792" evidence="1">
    <location>
        <begin position="25"/>
        <end position="919"/>
    </location>
</feature>
<dbReference type="InterPro" id="IPR026341">
    <property type="entry name" value="T9SS_type_B"/>
</dbReference>
<evidence type="ECO:0000313" key="4">
    <source>
        <dbReference type="Proteomes" id="UP000199559"/>
    </source>
</evidence>
<dbReference type="InterPro" id="IPR015943">
    <property type="entry name" value="WD40/YVTN_repeat-like_dom_sf"/>
</dbReference>
<sequence length="919" mass="102664">MKRYSSISKVLPLILLLFSFYTHAQRESANWYFGDNAGIRFFSGDPVAVLDGSLNTKEGCATISDPSGNLLFYTDGTSVWDRTHDLMPNGYGLMGDSSSTESAIIIPKPGSLSIYYIFTTDRPNYYLTPDDPIEGLNYTEVDMSLNGGLGDIVTTNKNNHLITYNISDAVQNEYKNSEKLTAVTHNNGQDIWVITQFMNKFYAFKVTSSGVNETPTVSTVTQTVFPRINDIGSNVTAIGYLKVSPDGSKIAIAHSSTSLGSPTLGKRRSGKVLLYDFNNTTGNVTNEKLILENSYPYGVEFSPNSKLLYVTATQFSIEDSFVDSSLLQYNTESNNIAGSQYTVNTSSNVAGALQLGINGKIYRAGYSIFSTGTHLSVINDPNSVGNNCNYTHNSFFLQGRTSQIGLPPFIQSIFKFSFDFEDTCYNDNTHFYITSEDPYDSVLWDFGDGTTSTDIEPYHTYAQSGNYLVKLIMTLNGIDYQPLQKIVKIESVPDVIQTPYDLITCDSFDNDATDGITIFSLKDANIGLLIDPTEYIDVYYYHTLDEATSDIDNQYAINHDNYTNQFNEEIVVAKVKYPDALCYSIAYVRLSTTQAVDVGMYQLEACDLYNSSSALFDLTTIRDQVIANLPLTGDITVKFYLSQANAAGNINSLPDTYNSGNNLLYISISNENVCYGYGQLELILRDFPDLEDQNIEICSRDFPLTLETGLTPAEVANYNITWSTTETTNSIVVNQPGIYNVTISDPILNCEKSSTVIVTQSPLPEIEQVLIDDYTATIILAESPSTFEFAMDNANGVFQESNVFNNLSPGIHTIYVRDINQCEIISKDITVMGFPKYFTPNNDSNHDYWNVIGLEGNQYNFILMYIYDRYGKLITMFNPTTSLGWDGKYNQKLLPQNDYWYKLRLSDGTYYSGHFTLRQ</sequence>
<dbReference type="CDD" id="cd00146">
    <property type="entry name" value="PKD"/>
    <property type="match status" value="1"/>
</dbReference>
<keyword evidence="1" id="KW-0732">Signal</keyword>
<dbReference type="NCBIfam" id="TIGR04131">
    <property type="entry name" value="Bac_Flav_CTERM"/>
    <property type="match status" value="1"/>
</dbReference>
<dbReference type="Proteomes" id="UP000199559">
    <property type="component" value="Unassembled WGS sequence"/>
</dbReference>
<dbReference type="SUPFAM" id="SSF49299">
    <property type="entry name" value="PKD domain"/>
    <property type="match status" value="1"/>
</dbReference>
<feature type="signal peptide" evidence="1">
    <location>
        <begin position="1"/>
        <end position="24"/>
    </location>
</feature>
<feature type="domain" description="PKD" evidence="2">
    <location>
        <begin position="435"/>
        <end position="474"/>
    </location>
</feature>
<proteinExistence type="predicted"/>
<dbReference type="STRING" id="1144750.SAMN05443431_11164"/>
<evidence type="ECO:0000259" key="2">
    <source>
        <dbReference type="PROSITE" id="PS50093"/>
    </source>
</evidence>
<dbReference type="SUPFAM" id="SSF82171">
    <property type="entry name" value="DPP6 N-terminal domain-like"/>
    <property type="match status" value="2"/>
</dbReference>
<dbReference type="Gene3D" id="2.60.40.10">
    <property type="entry name" value="Immunoglobulins"/>
    <property type="match status" value="1"/>
</dbReference>
<dbReference type="Gene3D" id="2.130.10.10">
    <property type="entry name" value="YVTN repeat-like/Quinoprotein amine dehydrogenase"/>
    <property type="match status" value="1"/>
</dbReference>
<evidence type="ECO:0000256" key="1">
    <source>
        <dbReference type="SAM" id="SignalP"/>
    </source>
</evidence>
<dbReference type="RefSeq" id="WP_090842095.1">
    <property type="nucleotide sequence ID" value="NZ_FORM01000011.1"/>
</dbReference>
<gene>
    <name evidence="3" type="ORF">SAMN05443431_11164</name>
</gene>
<dbReference type="AlphaFoldDB" id="A0A1I3SUK4"/>
<dbReference type="InterPro" id="IPR035986">
    <property type="entry name" value="PKD_dom_sf"/>
</dbReference>
<dbReference type="EMBL" id="FORM01000011">
    <property type="protein sequence ID" value="SFJ61106.1"/>
    <property type="molecule type" value="Genomic_DNA"/>
</dbReference>
<accession>A0A1I3SUK4</accession>
<dbReference type="Pfam" id="PF13585">
    <property type="entry name" value="CHU_C"/>
    <property type="match status" value="1"/>
</dbReference>
<keyword evidence="4" id="KW-1185">Reference proteome</keyword>
<dbReference type="InterPro" id="IPR013783">
    <property type="entry name" value="Ig-like_fold"/>
</dbReference>
<protein>
    <submittedName>
        <fullName evidence="3">Gliding motility-associated C-terminal domain-containing protein</fullName>
    </submittedName>
</protein>
<evidence type="ECO:0000313" key="3">
    <source>
        <dbReference type="EMBL" id="SFJ61106.1"/>
    </source>
</evidence>
<name>A0A1I3SUK4_9FLAO</name>
<organism evidence="3 4">
    <name type="scientific">Olleya namhaensis</name>
    <dbReference type="NCBI Taxonomy" id="1144750"/>
    <lineage>
        <taxon>Bacteria</taxon>
        <taxon>Pseudomonadati</taxon>
        <taxon>Bacteroidota</taxon>
        <taxon>Flavobacteriia</taxon>
        <taxon>Flavobacteriales</taxon>
        <taxon>Flavobacteriaceae</taxon>
    </lineage>
</organism>
<reference evidence="4" key="1">
    <citation type="submission" date="2016-10" db="EMBL/GenBank/DDBJ databases">
        <authorList>
            <person name="Varghese N."/>
            <person name="Submissions S."/>
        </authorList>
    </citation>
    <scope>NUCLEOTIDE SEQUENCE [LARGE SCALE GENOMIC DNA]</scope>
    <source>
        <strain evidence="4">DSM 28881</strain>
    </source>
</reference>
<dbReference type="InterPro" id="IPR000601">
    <property type="entry name" value="PKD_dom"/>
</dbReference>